<accession>A0A6J4JEZ7</accession>
<name>A0A6J4JEZ7_9CHLR</name>
<reference evidence="1" key="1">
    <citation type="submission" date="2020-02" db="EMBL/GenBank/DDBJ databases">
        <authorList>
            <person name="Meier V. D."/>
        </authorList>
    </citation>
    <scope>NUCLEOTIDE SEQUENCE</scope>
    <source>
        <strain evidence="1">AVDCRST_MAG93</strain>
    </source>
</reference>
<dbReference type="AlphaFoldDB" id="A0A6J4JEZ7"/>
<organism evidence="1">
    <name type="scientific">uncultured Chloroflexia bacterium</name>
    <dbReference type="NCBI Taxonomy" id="1672391"/>
    <lineage>
        <taxon>Bacteria</taxon>
        <taxon>Bacillati</taxon>
        <taxon>Chloroflexota</taxon>
        <taxon>Chloroflexia</taxon>
        <taxon>environmental samples</taxon>
    </lineage>
</organism>
<gene>
    <name evidence="1" type="ORF">AVDCRST_MAG93-2914</name>
</gene>
<sequence length="77" mass="8438">MRSHAWSATPLGLPDGWPQPLKTLVSVILGSSQPMFVTWGPERTLLYNDAYAEILADKHPSAMGGDLLDVWSEISVD</sequence>
<dbReference type="EMBL" id="CADCTR010000998">
    <property type="protein sequence ID" value="CAA9276396.1"/>
    <property type="molecule type" value="Genomic_DNA"/>
</dbReference>
<protein>
    <recommendedName>
        <fullName evidence="2">Hybrid sensor histidine kinase/response regulator</fullName>
    </recommendedName>
</protein>
<proteinExistence type="predicted"/>
<evidence type="ECO:0000313" key="1">
    <source>
        <dbReference type="EMBL" id="CAA9276396.1"/>
    </source>
</evidence>
<evidence type="ECO:0008006" key="2">
    <source>
        <dbReference type="Google" id="ProtNLM"/>
    </source>
</evidence>
<feature type="non-terminal residue" evidence="1">
    <location>
        <position position="77"/>
    </location>
</feature>